<keyword evidence="3" id="KW-1185">Reference proteome</keyword>
<dbReference type="InterPro" id="IPR000073">
    <property type="entry name" value="AB_hydrolase_1"/>
</dbReference>
<dbReference type="Pfam" id="PF12697">
    <property type="entry name" value="Abhydrolase_6"/>
    <property type="match status" value="1"/>
</dbReference>
<dbReference type="SUPFAM" id="SSF53474">
    <property type="entry name" value="alpha/beta-Hydrolases"/>
    <property type="match status" value="1"/>
</dbReference>
<sequence length="286" mass="30792">MIRANGLGLHVQRLAPRGRRPQGTAVFVHGAFIDSLASYYFTLGPLFAAAGYEAVMYDLRGHGRSERPPRGYTLEDFTADLDALLDELKIDGPVHLVGNSFGGTVALDYVVHRPERVATVTVIESGPASRTWSHTMAAALRHAGEMSEDDALLWFTEQYGTLSSTRTGDARHDAHIRRLGQAAGRLVRSTTIAEDIPGGRVLTDEQLGRVRCPVLLINGQEGLVAAEAARLRSLLPRCRVAVVPGQKHSVLVEASEAVGELALSWIRDHTAALPAASGPGEPDPVR</sequence>
<dbReference type="Gene3D" id="3.40.50.1820">
    <property type="entry name" value="alpha/beta hydrolase"/>
    <property type="match status" value="1"/>
</dbReference>
<dbReference type="PANTHER" id="PTHR43798">
    <property type="entry name" value="MONOACYLGLYCEROL LIPASE"/>
    <property type="match status" value="1"/>
</dbReference>
<dbReference type="EMBL" id="BAAACA010000066">
    <property type="protein sequence ID" value="GAA0627989.1"/>
    <property type="molecule type" value="Genomic_DNA"/>
</dbReference>
<dbReference type="PRINTS" id="PR00111">
    <property type="entry name" value="ABHYDROLASE"/>
</dbReference>
<organism evidence="2 3">
    <name type="scientific">Streptomyces crystallinus</name>
    <dbReference type="NCBI Taxonomy" id="68191"/>
    <lineage>
        <taxon>Bacteria</taxon>
        <taxon>Bacillati</taxon>
        <taxon>Actinomycetota</taxon>
        <taxon>Actinomycetes</taxon>
        <taxon>Kitasatosporales</taxon>
        <taxon>Streptomycetaceae</taxon>
        <taxon>Streptomyces</taxon>
    </lineage>
</organism>
<keyword evidence="2" id="KW-0378">Hydrolase</keyword>
<name>A0ABN1H3E8_9ACTN</name>
<accession>A0ABN1H3E8</accession>
<comment type="caution">
    <text evidence="2">The sequence shown here is derived from an EMBL/GenBank/DDBJ whole genome shotgun (WGS) entry which is preliminary data.</text>
</comment>
<proteinExistence type="predicted"/>
<protein>
    <submittedName>
        <fullName evidence="2">Alpha/beta hydrolase</fullName>
    </submittedName>
</protein>
<gene>
    <name evidence="2" type="ORF">GCM10010394_68730</name>
</gene>
<feature type="domain" description="AB hydrolase-1" evidence="1">
    <location>
        <begin position="26"/>
        <end position="258"/>
    </location>
</feature>
<dbReference type="PANTHER" id="PTHR43798:SF33">
    <property type="entry name" value="HYDROLASE, PUTATIVE (AFU_ORTHOLOGUE AFUA_2G14860)-RELATED"/>
    <property type="match status" value="1"/>
</dbReference>
<reference evidence="2 3" key="1">
    <citation type="journal article" date="2019" name="Int. J. Syst. Evol. Microbiol.">
        <title>The Global Catalogue of Microorganisms (GCM) 10K type strain sequencing project: providing services to taxonomists for standard genome sequencing and annotation.</title>
        <authorList>
            <consortium name="The Broad Institute Genomics Platform"/>
            <consortium name="The Broad Institute Genome Sequencing Center for Infectious Disease"/>
            <person name="Wu L."/>
            <person name="Ma J."/>
        </authorList>
    </citation>
    <scope>NUCLEOTIDE SEQUENCE [LARGE SCALE GENOMIC DNA]</scope>
    <source>
        <strain evidence="2 3">JCM 5067</strain>
    </source>
</reference>
<evidence type="ECO:0000313" key="2">
    <source>
        <dbReference type="EMBL" id="GAA0627989.1"/>
    </source>
</evidence>
<dbReference type="Proteomes" id="UP001500668">
    <property type="component" value="Unassembled WGS sequence"/>
</dbReference>
<dbReference type="InterPro" id="IPR029058">
    <property type="entry name" value="AB_hydrolase_fold"/>
</dbReference>
<evidence type="ECO:0000313" key="3">
    <source>
        <dbReference type="Proteomes" id="UP001500668"/>
    </source>
</evidence>
<dbReference type="InterPro" id="IPR050266">
    <property type="entry name" value="AB_hydrolase_sf"/>
</dbReference>
<evidence type="ECO:0000259" key="1">
    <source>
        <dbReference type="Pfam" id="PF12697"/>
    </source>
</evidence>
<dbReference type="GO" id="GO:0016787">
    <property type="term" value="F:hydrolase activity"/>
    <property type="evidence" value="ECO:0007669"/>
    <property type="project" value="UniProtKB-KW"/>
</dbReference>